<feature type="transmembrane region" description="Helical" evidence="1">
    <location>
        <begin position="7"/>
        <end position="27"/>
    </location>
</feature>
<dbReference type="Proteomes" id="UP001596398">
    <property type="component" value="Unassembled WGS sequence"/>
</dbReference>
<keyword evidence="1" id="KW-0812">Transmembrane</keyword>
<dbReference type="EMBL" id="JBHTAP010000001">
    <property type="protein sequence ID" value="MFC7235203.1"/>
    <property type="molecule type" value="Genomic_DNA"/>
</dbReference>
<gene>
    <name evidence="2" type="ORF">ACFQJ4_07745</name>
</gene>
<keyword evidence="3" id="KW-1185">Reference proteome</keyword>
<keyword evidence="1" id="KW-1133">Transmembrane helix</keyword>
<name>A0ABD5ZP27_9EURY</name>
<evidence type="ECO:0000256" key="1">
    <source>
        <dbReference type="SAM" id="Phobius"/>
    </source>
</evidence>
<keyword evidence="1" id="KW-0472">Membrane</keyword>
<organism evidence="2 3">
    <name type="scientific">Halosegnis marinus</name>
    <dbReference type="NCBI Taxonomy" id="3034023"/>
    <lineage>
        <taxon>Archaea</taxon>
        <taxon>Methanobacteriati</taxon>
        <taxon>Methanobacteriota</taxon>
        <taxon>Stenosarchaea group</taxon>
        <taxon>Halobacteria</taxon>
        <taxon>Halobacteriales</taxon>
        <taxon>Natronomonadaceae</taxon>
        <taxon>Halosegnis</taxon>
    </lineage>
</organism>
<evidence type="ECO:0000313" key="2">
    <source>
        <dbReference type="EMBL" id="MFC7235203.1"/>
    </source>
</evidence>
<comment type="caution">
    <text evidence="2">The sequence shown here is derived from an EMBL/GenBank/DDBJ whole genome shotgun (WGS) entry which is preliminary data.</text>
</comment>
<dbReference type="GeneID" id="79266892"/>
<dbReference type="RefSeq" id="WP_276233337.1">
    <property type="nucleotide sequence ID" value="NZ_CP119802.1"/>
</dbReference>
<accession>A0ABD5ZP27</accession>
<protein>
    <recommendedName>
        <fullName evidence="4">AbrB family transcriptional regulator</fullName>
    </recommendedName>
</protein>
<evidence type="ECO:0000313" key="3">
    <source>
        <dbReference type="Proteomes" id="UP001596398"/>
    </source>
</evidence>
<feature type="transmembrane region" description="Helical" evidence="1">
    <location>
        <begin position="33"/>
        <end position="50"/>
    </location>
</feature>
<proteinExistence type="predicted"/>
<sequence>MVSDPLRALLCVAVGVFVGVPLGVLFVPDPTGVAAAVTTLLVSAAVAGLLHRRDAFAG</sequence>
<reference evidence="2 3" key="1">
    <citation type="journal article" date="2019" name="Int. J. Syst. Evol. Microbiol.">
        <title>The Global Catalogue of Microorganisms (GCM) 10K type strain sequencing project: providing services to taxonomists for standard genome sequencing and annotation.</title>
        <authorList>
            <consortium name="The Broad Institute Genomics Platform"/>
            <consortium name="The Broad Institute Genome Sequencing Center for Infectious Disease"/>
            <person name="Wu L."/>
            <person name="Ma J."/>
        </authorList>
    </citation>
    <scope>NUCLEOTIDE SEQUENCE [LARGE SCALE GENOMIC DNA]</scope>
    <source>
        <strain evidence="2 3">DT85</strain>
    </source>
</reference>
<dbReference type="AlphaFoldDB" id="A0ABD5ZP27"/>
<evidence type="ECO:0008006" key="4">
    <source>
        <dbReference type="Google" id="ProtNLM"/>
    </source>
</evidence>